<reference evidence="2 3" key="1">
    <citation type="submission" date="2018-04" db="EMBL/GenBank/DDBJ databases">
        <title>Genomic Encyclopedia of Archaeal and Bacterial Type Strains, Phase II (KMG-II): from individual species to whole genera.</title>
        <authorList>
            <person name="Goeker M."/>
        </authorList>
    </citation>
    <scope>NUCLEOTIDE SEQUENCE [LARGE SCALE GENOMIC DNA]</scope>
    <source>
        <strain evidence="2 3">DSM 100977</strain>
    </source>
</reference>
<dbReference type="EMBL" id="QBKS01000001">
    <property type="protein sequence ID" value="PTX55717.1"/>
    <property type="molecule type" value="Genomic_DNA"/>
</dbReference>
<name>A0A2T6BI28_9RHOB</name>
<evidence type="ECO:0000256" key="1">
    <source>
        <dbReference type="SAM" id="Phobius"/>
    </source>
</evidence>
<sequence>MTTAALLKRYAIVAAITLVALLILAIVLESYFGLEIGSGGSIVGALVPALDAGQNYARQTKSKPESGYMWKMAALFVPINAAIGAVLFLLIAAVFGGLGDIAAVFAELGFGITLVIVAVMFVIYWLAGRFFMGFGAKNELKLQEKLAAKKGE</sequence>
<dbReference type="AlphaFoldDB" id="A0A2T6BI28"/>
<feature type="transmembrane region" description="Helical" evidence="1">
    <location>
        <begin position="7"/>
        <end position="28"/>
    </location>
</feature>
<evidence type="ECO:0000313" key="2">
    <source>
        <dbReference type="EMBL" id="PTX55717.1"/>
    </source>
</evidence>
<dbReference type="InterPro" id="IPR047730">
    <property type="entry name" value="ABZJ_00895-like"/>
</dbReference>
<dbReference type="OrthoDB" id="7846402at2"/>
<keyword evidence="1" id="KW-0812">Transmembrane</keyword>
<dbReference type="Proteomes" id="UP000243978">
    <property type="component" value="Unassembled WGS sequence"/>
</dbReference>
<dbReference type="RefSeq" id="WP_107843980.1">
    <property type="nucleotide sequence ID" value="NZ_QBKS01000001.1"/>
</dbReference>
<protein>
    <submittedName>
        <fullName evidence="2">Uncharacterized protein</fullName>
    </submittedName>
</protein>
<evidence type="ECO:0000313" key="3">
    <source>
        <dbReference type="Proteomes" id="UP000243978"/>
    </source>
</evidence>
<keyword evidence="3" id="KW-1185">Reference proteome</keyword>
<feature type="transmembrane region" description="Helical" evidence="1">
    <location>
        <begin position="101"/>
        <end position="127"/>
    </location>
</feature>
<proteinExistence type="predicted"/>
<accession>A0A2T6BI28</accession>
<organism evidence="2 3">
    <name type="scientific">Litoreibacter ponti</name>
    <dbReference type="NCBI Taxonomy" id="1510457"/>
    <lineage>
        <taxon>Bacteria</taxon>
        <taxon>Pseudomonadati</taxon>
        <taxon>Pseudomonadota</taxon>
        <taxon>Alphaproteobacteria</taxon>
        <taxon>Rhodobacterales</taxon>
        <taxon>Roseobacteraceae</taxon>
        <taxon>Litoreibacter</taxon>
    </lineage>
</organism>
<dbReference type="NCBIfam" id="NF038216">
    <property type="entry name" value="ABZJ_00895_fam"/>
    <property type="match status" value="1"/>
</dbReference>
<feature type="transmembrane region" description="Helical" evidence="1">
    <location>
        <begin position="73"/>
        <end position="95"/>
    </location>
</feature>
<gene>
    <name evidence="2" type="ORF">C8N43_0359</name>
</gene>
<feature type="transmembrane region" description="Helical" evidence="1">
    <location>
        <begin position="34"/>
        <end position="52"/>
    </location>
</feature>
<keyword evidence="1" id="KW-0472">Membrane</keyword>
<comment type="caution">
    <text evidence="2">The sequence shown here is derived from an EMBL/GenBank/DDBJ whole genome shotgun (WGS) entry which is preliminary data.</text>
</comment>
<keyword evidence="1" id="KW-1133">Transmembrane helix</keyword>